<proteinExistence type="predicted"/>
<evidence type="ECO:0000313" key="3">
    <source>
        <dbReference type="Proteomes" id="UP000466535"/>
    </source>
</evidence>
<accession>A0A6B0SZP5</accession>
<sequence>MKVLAHRGDHRTAPENTLAAFRSALRDGFGLETDLRLTDDDSLVLLHDRNLRRVSDVDATVDQLSLDELKTVEVGPSANPHVVPTLPELLEIFVAEATPSAELALHLKAVDNETAALRVVETLERWARRTDRDLLEQIVVFDVTVNIARAIKRANPSIRVGLSIGESDHFPDEEHPTIYPFEAVGELDCWDVAWADEWTGSLYTDGFFRELREKDKTVISVSPELHANTDPRHPKADSPADIWQTLERLGVDGVCTDFPERISERQ</sequence>
<dbReference type="OrthoDB" id="19020at2157"/>
<evidence type="ECO:0000259" key="1">
    <source>
        <dbReference type="PROSITE" id="PS51704"/>
    </source>
</evidence>
<reference evidence="2 3" key="1">
    <citation type="submission" date="2019-12" db="EMBL/GenBank/DDBJ databases">
        <title>Isolation and characterization of three novel carbon monoxide-oxidizing members of Halobacteria from salione crusts and soils.</title>
        <authorList>
            <person name="Myers M.R."/>
            <person name="King G.M."/>
        </authorList>
    </citation>
    <scope>NUCLEOTIDE SEQUENCE [LARGE SCALE GENOMIC DNA]</scope>
    <source>
        <strain evidence="2 3">WSH3</strain>
    </source>
</reference>
<dbReference type="InterPro" id="IPR017946">
    <property type="entry name" value="PLC-like_Pdiesterase_TIM-brl"/>
</dbReference>
<comment type="caution">
    <text evidence="2">The sequence shown here is derived from an EMBL/GenBank/DDBJ whole genome shotgun (WGS) entry which is preliminary data.</text>
</comment>
<dbReference type="InterPro" id="IPR030395">
    <property type="entry name" value="GP_PDE_dom"/>
</dbReference>
<dbReference type="Gene3D" id="3.20.20.190">
    <property type="entry name" value="Phosphatidylinositol (PI) phosphodiesterase"/>
    <property type="match status" value="1"/>
</dbReference>
<dbReference type="PANTHER" id="PTHR46211">
    <property type="entry name" value="GLYCEROPHOSPHORYL DIESTER PHOSPHODIESTERASE"/>
    <property type="match status" value="1"/>
</dbReference>
<dbReference type="GO" id="GO:0006629">
    <property type="term" value="P:lipid metabolic process"/>
    <property type="evidence" value="ECO:0007669"/>
    <property type="project" value="InterPro"/>
</dbReference>
<dbReference type="RefSeq" id="WP_159763076.1">
    <property type="nucleotide sequence ID" value="NZ_WUUT01000001.1"/>
</dbReference>
<dbReference type="Proteomes" id="UP000466535">
    <property type="component" value="Unassembled WGS sequence"/>
</dbReference>
<dbReference type="Pfam" id="PF03009">
    <property type="entry name" value="GDPD"/>
    <property type="match status" value="1"/>
</dbReference>
<dbReference type="PROSITE" id="PS51704">
    <property type="entry name" value="GP_PDE"/>
    <property type="match status" value="1"/>
</dbReference>
<gene>
    <name evidence="2" type="ORF">GRX03_05155</name>
</gene>
<protein>
    <recommendedName>
        <fullName evidence="1">GP-PDE domain-containing protein</fullName>
    </recommendedName>
</protein>
<dbReference type="EMBL" id="WUUT01000001">
    <property type="protein sequence ID" value="MXR50995.1"/>
    <property type="molecule type" value="Genomic_DNA"/>
</dbReference>
<keyword evidence="3" id="KW-1185">Reference proteome</keyword>
<organism evidence="2 3">
    <name type="scientific">Halovenus carboxidivorans</name>
    <dbReference type="NCBI Taxonomy" id="2692199"/>
    <lineage>
        <taxon>Archaea</taxon>
        <taxon>Methanobacteriati</taxon>
        <taxon>Methanobacteriota</taxon>
        <taxon>Stenosarchaea group</taxon>
        <taxon>Halobacteria</taxon>
        <taxon>Halobacteriales</taxon>
        <taxon>Haloarculaceae</taxon>
        <taxon>Halovenus</taxon>
    </lineage>
</organism>
<dbReference type="SUPFAM" id="SSF51695">
    <property type="entry name" value="PLC-like phosphodiesterases"/>
    <property type="match status" value="1"/>
</dbReference>
<dbReference type="AlphaFoldDB" id="A0A6B0SZP5"/>
<name>A0A6B0SZP5_9EURY</name>
<feature type="domain" description="GP-PDE" evidence="1">
    <location>
        <begin position="1"/>
        <end position="266"/>
    </location>
</feature>
<dbReference type="PANTHER" id="PTHR46211:SF14">
    <property type="entry name" value="GLYCEROPHOSPHODIESTER PHOSPHODIESTERASE"/>
    <property type="match status" value="1"/>
</dbReference>
<evidence type="ECO:0000313" key="2">
    <source>
        <dbReference type="EMBL" id="MXR50995.1"/>
    </source>
</evidence>
<dbReference type="GO" id="GO:0008081">
    <property type="term" value="F:phosphoric diester hydrolase activity"/>
    <property type="evidence" value="ECO:0007669"/>
    <property type="project" value="InterPro"/>
</dbReference>